<protein>
    <submittedName>
        <fullName evidence="2">Hypersensitive response-inducing protein</fullName>
    </submittedName>
</protein>
<dbReference type="AlphaFoldDB" id="A0A2V1ECF9"/>
<dbReference type="EMBL" id="KZ805301">
    <property type="protein sequence ID" value="PVI08221.1"/>
    <property type="molecule type" value="Genomic_DNA"/>
</dbReference>
<organism evidence="2 3">
    <name type="scientific">Periconia macrospinosa</name>
    <dbReference type="NCBI Taxonomy" id="97972"/>
    <lineage>
        <taxon>Eukaryota</taxon>
        <taxon>Fungi</taxon>
        <taxon>Dikarya</taxon>
        <taxon>Ascomycota</taxon>
        <taxon>Pezizomycotina</taxon>
        <taxon>Dothideomycetes</taxon>
        <taxon>Pleosporomycetidae</taxon>
        <taxon>Pleosporales</taxon>
        <taxon>Massarineae</taxon>
        <taxon>Periconiaceae</taxon>
        <taxon>Periconia</taxon>
    </lineage>
</organism>
<dbReference type="OrthoDB" id="3679184at2759"/>
<feature type="chain" id="PRO_5016009037" evidence="1">
    <location>
        <begin position="19"/>
        <end position="148"/>
    </location>
</feature>
<evidence type="ECO:0000256" key="1">
    <source>
        <dbReference type="SAM" id="SignalP"/>
    </source>
</evidence>
<keyword evidence="3" id="KW-1185">Reference proteome</keyword>
<accession>A0A2V1ECF9</accession>
<evidence type="ECO:0000313" key="2">
    <source>
        <dbReference type="EMBL" id="PVI08221.1"/>
    </source>
</evidence>
<proteinExistence type="predicted"/>
<evidence type="ECO:0000313" key="3">
    <source>
        <dbReference type="Proteomes" id="UP000244855"/>
    </source>
</evidence>
<reference evidence="2 3" key="1">
    <citation type="journal article" date="2018" name="Sci. Rep.">
        <title>Comparative genomics provides insights into the lifestyle and reveals functional heterogeneity of dark septate endophytic fungi.</title>
        <authorList>
            <person name="Knapp D.G."/>
            <person name="Nemeth J.B."/>
            <person name="Barry K."/>
            <person name="Hainaut M."/>
            <person name="Henrissat B."/>
            <person name="Johnson J."/>
            <person name="Kuo A."/>
            <person name="Lim J.H.P."/>
            <person name="Lipzen A."/>
            <person name="Nolan M."/>
            <person name="Ohm R.A."/>
            <person name="Tamas L."/>
            <person name="Grigoriev I.V."/>
            <person name="Spatafora J.W."/>
            <person name="Nagy L.G."/>
            <person name="Kovacs G.M."/>
        </authorList>
    </citation>
    <scope>NUCLEOTIDE SEQUENCE [LARGE SCALE GENOMIC DNA]</scope>
    <source>
        <strain evidence="2 3">DSE2036</strain>
    </source>
</reference>
<sequence>MKFLTVAATSILAATASAAAILPRDNVFEVSNFYANCVQHSVMCNYQFSVLYPATGETIPVNCSATLSSIDGTLPPVTDGDCLLSSRTFDVARNDDGLLLTVKNPVSPSTNITGVYEIPAEQLVVEQSGASQAEKYVGPKEFGLAYAS</sequence>
<dbReference type="Proteomes" id="UP000244855">
    <property type="component" value="Unassembled WGS sequence"/>
</dbReference>
<gene>
    <name evidence="2" type="ORF">DM02DRAFT_156128</name>
</gene>
<keyword evidence="1" id="KW-0732">Signal</keyword>
<name>A0A2V1ECF9_9PLEO</name>
<feature type="signal peptide" evidence="1">
    <location>
        <begin position="1"/>
        <end position="18"/>
    </location>
</feature>